<name>A0A0E2AYH2_9LEPT</name>
<evidence type="ECO:0008006" key="3">
    <source>
        <dbReference type="Google" id="ProtNLM"/>
    </source>
</evidence>
<evidence type="ECO:0000313" key="2">
    <source>
        <dbReference type="Proteomes" id="UP000006253"/>
    </source>
</evidence>
<evidence type="ECO:0000313" key="1">
    <source>
        <dbReference type="EMBL" id="EKO14009.1"/>
    </source>
</evidence>
<dbReference type="AlphaFoldDB" id="A0A0E2AYH2"/>
<dbReference type="Gene3D" id="3.40.630.30">
    <property type="match status" value="1"/>
</dbReference>
<sequence>MTRATNILCNSEEILEIRDGIQYIGCTYDSNPDLIEHSREFVQLQYSKLGYVGYNPEFDRQFDLNGFSQYYIALNENEEIIATSRIVFRGPFGLPIEYSYREDTGERTIIEDGNIAEMNSFAALSISVGIKVLILSAEYVLKKKFISTYGLYDVERPSIGKLYNRFGAVDSHLHPYKIYFPGYGKYKHGKFKPTEWTIQVSDKSKIIAKISHK</sequence>
<protein>
    <recommendedName>
        <fullName evidence="3">N-acetyltransferase domain-containing protein</fullName>
    </recommendedName>
</protein>
<dbReference type="RefSeq" id="WP_000196238.1">
    <property type="nucleotide sequence ID" value="NZ_AHMY02000062.1"/>
</dbReference>
<proteinExistence type="predicted"/>
<dbReference type="NCBIfam" id="NF047533">
    <property type="entry name" value="LBL_2463_fam"/>
    <property type="match status" value="1"/>
</dbReference>
<accession>A0A0E2AYH2</accession>
<comment type="caution">
    <text evidence="1">The sequence shown here is derived from an EMBL/GenBank/DDBJ whole genome shotgun (WGS) entry which is preliminary data.</text>
</comment>
<gene>
    <name evidence="1" type="ORF">LEP1GSC081_0350</name>
</gene>
<dbReference type="EMBL" id="AHMY02000062">
    <property type="protein sequence ID" value="EKO14009.1"/>
    <property type="molecule type" value="Genomic_DNA"/>
</dbReference>
<dbReference type="Proteomes" id="UP000006253">
    <property type="component" value="Unassembled WGS sequence"/>
</dbReference>
<organism evidence="1 2">
    <name type="scientific">Leptospira kirschneri str. H1</name>
    <dbReference type="NCBI Taxonomy" id="1049966"/>
    <lineage>
        <taxon>Bacteria</taxon>
        <taxon>Pseudomonadati</taxon>
        <taxon>Spirochaetota</taxon>
        <taxon>Spirochaetia</taxon>
        <taxon>Leptospirales</taxon>
        <taxon>Leptospiraceae</taxon>
        <taxon>Leptospira</taxon>
    </lineage>
</organism>
<reference evidence="1 2" key="1">
    <citation type="submission" date="2012-10" db="EMBL/GenBank/DDBJ databases">
        <authorList>
            <person name="Harkins D.M."/>
            <person name="Durkin A.S."/>
            <person name="Brinkac L.M."/>
            <person name="Selengut J.D."/>
            <person name="Sanka R."/>
            <person name="DePew J."/>
            <person name="Purushe J."/>
            <person name="Peacock S.J."/>
            <person name="Thaipadungpanit J."/>
            <person name="Wuthiekanun V.W."/>
            <person name="Day N.P."/>
            <person name="Vinetz J.M."/>
            <person name="Sutton G.G."/>
            <person name="Nelson W.C."/>
            <person name="Fouts D.E."/>
        </authorList>
    </citation>
    <scope>NUCLEOTIDE SEQUENCE [LARGE SCALE GENOMIC DNA]</scope>
    <source>
        <strain evidence="1 2">H1</strain>
    </source>
</reference>